<dbReference type="EMBL" id="CAUOFW020009280">
    <property type="protein sequence ID" value="CAK9185380.1"/>
    <property type="molecule type" value="Genomic_DNA"/>
</dbReference>
<organism evidence="1 2">
    <name type="scientific">Ilex paraguariensis</name>
    <name type="common">yerba mate</name>
    <dbReference type="NCBI Taxonomy" id="185542"/>
    <lineage>
        <taxon>Eukaryota</taxon>
        <taxon>Viridiplantae</taxon>
        <taxon>Streptophyta</taxon>
        <taxon>Embryophyta</taxon>
        <taxon>Tracheophyta</taxon>
        <taxon>Spermatophyta</taxon>
        <taxon>Magnoliopsida</taxon>
        <taxon>eudicotyledons</taxon>
        <taxon>Gunneridae</taxon>
        <taxon>Pentapetalae</taxon>
        <taxon>asterids</taxon>
        <taxon>campanulids</taxon>
        <taxon>Aquifoliales</taxon>
        <taxon>Aquifoliaceae</taxon>
        <taxon>Ilex</taxon>
    </lineage>
</organism>
<sequence length="71" mass="7845">MVLGQAEVPWRLQTVLEKIKCLFGTLQTKRNIDFSVSGVLPLAGRLLLQKDQSLLPTAIMKKVVSRGSLPL</sequence>
<dbReference type="Proteomes" id="UP001642360">
    <property type="component" value="Unassembled WGS sequence"/>
</dbReference>
<gene>
    <name evidence="1" type="ORF">ILEXP_LOCUS55778</name>
</gene>
<dbReference type="AlphaFoldDB" id="A0ABC8UWC2"/>
<reference evidence="1 2" key="1">
    <citation type="submission" date="2024-02" db="EMBL/GenBank/DDBJ databases">
        <authorList>
            <person name="Vignale AGUSTIN F."/>
            <person name="Sosa J E."/>
            <person name="Modenutti C."/>
        </authorList>
    </citation>
    <scope>NUCLEOTIDE SEQUENCE [LARGE SCALE GENOMIC DNA]</scope>
</reference>
<keyword evidence="2" id="KW-1185">Reference proteome</keyword>
<comment type="caution">
    <text evidence="1">The sequence shown here is derived from an EMBL/GenBank/DDBJ whole genome shotgun (WGS) entry which is preliminary data.</text>
</comment>
<evidence type="ECO:0000313" key="2">
    <source>
        <dbReference type="Proteomes" id="UP001642360"/>
    </source>
</evidence>
<accession>A0ABC8UWC2</accession>
<name>A0ABC8UWC2_9AQUA</name>
<evidence type="ECO:0000313" key="1">
    <source>
        <dbReference type="EMBL" id="CAK9185380.1"/>
    </source>
</evidence>
<protein>
    <submittedName>
        <fullName evidence="1">Uncharacterized protein</fullName>
    </submittedName>
</protein>
<proteinExistence type="predicted"/>